<proteinExistence type="predicted"/>
<dbReference type="Proteomes" id="UP000257109">
    <property type="component" value="Unassembled WGS sequence"/>
</dbReference>
<accession>A0A371GFW8</accession>
<comment type="caution">
    <text evidence="1">The sequence shown here is derived from an EMBL/GenBank/DDBJ whole genome shotgun (WGS) entry which is preliminary data.</text>
</comment>
<protein>
    <recommendedName>
        <fullName evidence="3">Retrotransposon gag domain-containing protein</fullName>
    </recommendedName>
</protein>
<reference evidence="1" key="1">
    <citation type="submission" date="2018-05" db="EMBL/GenBank/DDBJ databases">
        <title>Draft genome of Mucuna pruriens seed.</title>
        <authorList>
            <person name="Nnadi N.E."/>
            <person name="Vos R."/>
            <person name="Hasami M.H."/>
            <person name="Devisetty U.K."/>
            <person name="Aguiy J.C."/>
        </authorList>
    </citation>
    <scope>NUCLEOTIDE SEQUENCE [LARGE SCALE GENOMIC DNA]</scope>
    <source>
        <strain evidence="1">JCA_2017</strain>
    </source>
</reference>
<dbReference type="EMBL" id="QJKJ01005679">
    <property type="protein sequence ID" value="RDX89406.1"/>
    <property type="molecule type" value="Genomic_DNA"/>
</dbReference>
<evidence type="ECO:0000313" key="2">
    <source>
        <dbReference type="Proteomes" id="UP000257109"/>
    </source>
</evidence>
<dbReference type="AlphaFoldDB" id="A0A371GFW8"/>
<gene>
    <name evidence="1" type="ORF">CR513_28876</name>
</gene>
<evidence type="ECO:0000313" key="1">
    <source>
        <dbReference type="EMBL" id="RDX89406.1"/>
    </source>
</evidence>
<keyword evidence="2" id="KW-1185">Reference proteome</keyword>
<feature type="non-terminal residue" evidence="1">
    <location>
        <position position="1"/>
    </location>
</feature>
<name>A0A371GFW8_MUCPR</name>
<organism evidence="1 2">
    <name type="scientific">Mucuna pruriens</name>
    <name type="common">Velvet bean</name>
    <name type="synonym">Dolichos pruriens</name>
    <dbReference type="NCBI Taxonomy" id="157652"/>
    <lineage>
        <taxon>Eukaryota</taxon>
        <taxon>Viridiplantae</taxon>
        <taxon>Streptophyta</taxon>
        <taxon>Embryophyta</taxon>
        <taxon>Tracheophyta</taxon>
        <taxon>Spermatophyta</taxon>
        <taxon>Magnoliopsida</taxon>
        <taxon>eudicotyledons</taxon>
        <taxon>Gunneridae</taxon>
        <taxon>Pentapetalae</taxon>
        <taxon>rosids</taxon>
        <taxon>fabids</taxon>
        <taxon>Fabales</taxon>
        <taxon>Fabaceae</taxon>
        <taxon>Papilionoideae</taxon>
        <taxon>50 kb inversion clade</taxon>
        <taxon>NPAAA clade</taxon>
        <taxon>indigoferoid/millettioid clade</taxon>
        <taxon>Phaseoleae</taxon>
        <taxon>Mucuna</taxon>
    </lineage>
</organism>
<sequence length="179" mass="20529">MYYIWDDPYLRRLCNDQVICRCILDAKIKSVLQFRHTASRGGHYGSTQTARKILDCPQSISASGIHMTIAKDPPECVGNSNRSPLENFGFLVSGLCPFDRENTNVVSCTIVNEGESEVKTGVSDEVIPAKTKIKGMRGESIESWEELKREMRERFMPLYYRRDMFVKLKRMYQASICVE</sequence>
<evidence type="ECO:0008006" key="3">
    <source>
        <dbReference type="Google" id="ProtNLM"/>
    </source>
</evidence>